<protein>
    <submittedName>
        <fullName evidence="1">Uncharacterized protein</fullName>
    </submittedName>
</protein>
<dbReference type="EMBL" id="PZQS01000003">
    <property type="protein sequence ID" value="PVD35217.1"/>
    <property type="molecule type" value="Genomic_DNA"/>
</dbReference>
<sequence length="109" mass="12438">MSRCHAKVLGAGVVVVVVDPLNRRRALPSDVIDQSVQSCWGVPLISCLWQSTGCVRNRKTWCSGGMYTTDVVYVDFREREEEYRTGRTVVRPHYMHLVASASNRLRNKR</sequence>
<organism evidence="1 2">
    <name type="scientific">Pomacea canaliculata</name>
    <name type="common">Golden apple snail</name>
    <dbReference type="NCBI Taxonomy" id="400727"/>
    <lineage>
        <taxon>Eukaryota</taxon>
        <taxon>Metazoa</taxon>
        <taxon>Spiralia</taxon>
        <taxon>Lophotrochozoa</taxon>
        <taxon>Mollusca</taxon>
        <taxon>Gastropoda</taxon>
        <taxon>Caenogastropoda</taxon>
        <taxon>Architaenioglossa</taxon>
        <taxon>Ampullarioidea</taxon>
        <taxon>Ampullariidae</taxon>
        <taxon>Pomacea</taxon>
    </lineage>
</organism>
<reference evidence="1 2" key="1">
    <citation type="submission" date="2018-04" db="EMBL/GenBank/DDBJ databases">
        <title>The genome of golden apple snail Pomacea canaliculata provides insight into stress tolerance and invasive adaptation.</title>
        <authorList>
            <person name="Liu C."/>
            <person name="Liu B."/>
            <person name="Ren Y."/>
            <person name="Zhang Y."/>
            <person name="Wang H."/>
            <person name="Li S."/>
            <person name="Jiang F."/>
            <person name="Yin L."/>
            <person name="Zhang G."/>
            <person name="Qian W."/>
            <person name="Fan W."/>
        </authorList>
    </citation>
    <scope>NUCLEOTIDE SEQUENCE [LARGE SCALE GENOMIC DNA]</scope>
    <source>
        <strain evidence="1">SZHN2017</strain>
        <tissue evidence="1">Muscle</tissue>
    </source>
</reference>
<accession>A0A2T7PPB4</accession>
<keyword evidence="2" id="KW-1185">Reference proteome</keyword>
<comment type="caution">
    <text evidence="1">The sequence shown here is derived from an EMBL/GenBank/DDBJ whole genome shotgun (WGS) entry which is preliminary data.</text>
</comment>
<evidence type="ECO:0000313" key="1">
    <source>
        <dbReference type="EMBL" id="PVD35217.1"/>
    </source>
</evidence>
<gene>
    <name evidence="1" type="ORF">C0Q70_06498</name>
</gene>
<evidence type="ECO:0000313" key="2">
    <source>
        <dbReference type="Proteomes" id="UP000245119"/>
    </source>
</evidence>
<proteinExistence type="predicted"/>
<dbReference type="AlphaFoldDB" id="A0A2T7PPB4"/>
<name>A0A2T7PPB4_POMCA</name>
<dbReference type="Proteomes" id="UP000245119">
    <property type="component" value="Linkage Group LG3"/>
</dbReference>